<proteinExistence type="predicted"/>
<protein>
    <submittedName>
        <fullName evidence="2">Uncharacterized protein</fullName>
    </submittedName>
</protein>
<evidence type="ECO:0000256" key="1">
    <source>
        <dbReference type="SAM" id="Coils"/>
    </source>
</evidence>
<gene>
    <name evidence="2" type="ORF">TrCOL_g560</name>
</gene>
<dbReference type="OrthoDB" id="10355997at2759"/>
<dbReference type="Proteomes" id="UP001165065">
    <property type="component" value="Unassembled WGS sequence"/>
</dbReference>
<organism evidence="2 3">
    <name type="scientific">Triparma columacea</name>
    <dbReference type="NCBI Taxonomy" id="722753"/>
    <lineage>
        <taxon>Eukaryota</taxon>
        <taxon>Sar</taxon>
        <taxon>Stramenopiles</taxon>
        <taxon>Ochrophyta</taxon>
        <taxon>Bolidophyceae</taxon>
        <taxon>Parmales</taxon>
        <taxon>Triparmaceae</taxon>
        <taxon>Triparma</taxon>
    </lineage>
</organism>
<feature type="coiled-coil region" evidence="1">
    <location>
        <begin position="191"/>
        <end position="218"/>
    </location>
</feature>
<dbReference type="EMBL" id="BRYA01000301">
    <property type="protein sequence ID" value="GMI46510.1"/>
    <property type="molecule type" value="Genomic_DNA"/>
</dbReference>
<evidence type="ECO:0000313" key="3">
    <source>
        <dbReference type="Proteomes" id="UP001165065"/>
    </source>
</evidence>
<name>A0A9W7LCX5_9STRA</name>
<keyword evidence="1" id="KW-0175">Coiled coil</keyword>
<evidence type="ECO:0000313" key="2">
    <source>
        <dbReference type="EMBL" id="GMI46510.1"/>
    </source>
</evidence>
<reference evidence="3" key="1">
    <citation type="journal article" date="2023" name="Commun. Biol.">
        <title>Genome analysis of Parmales, the sister group of diatoms, reveals the evolutionary specialization of diatoms from phago-mixotrophs to photoautotrophs.</title>
        <authorList>
            <person name="Ban H."/>
            <person name="Sato S."/>
            <person name="Yoshikawa S."/>
            <person name="Yamada K."/>
            <person name="Nakamura Y."/>
            <person name="Ichinomiya M."/>
            <person name="Sato N."/>
            <person name="Blanc-Mathieu R."/>
            <person name="Endo H."/>
            <person name="Kuwata A."/>
            <person name="Ogata H."/>
        </authorList>
    </citation>
    <scope>NUCLEOTIDE SEQUENCE [LARGE SCALE GENOMIC DNA]</scope>
</reference>
<dbReference type="AlphaFoldDB" id="A0A9W7LCX5"/>
<accession>A0A9W7LCX5</accession>
<sequence length="230" mass="25691">MTTPIADISKQILAMQDDLASALEAERVAKADLDEASHNFATQKKDVWEATGHYIRAQKRKLALSVTLRERQVETTRVAERTEEVLRENGDLQRKLEGLGGEEEVDASLFVRHLLGLRRVLKSYQKEYDVVLARSSLAKSEAAVSEEALGRASSKLDAALSESSRILGFITREKVKTDRLEVQAEALGKGIAAATTRRKAAHERVQDAETRLSELEHQLEWGVEGWSDRL</sequence>
<comment type="caution">
    <text evidence="2">The sequence shown here is derived from an EMBL/GenBank/DDBJ whole genome shotgun (WGS) entry which is preliminary data.</text>
</comment>
<keyword evidence="3" id="KW-1185">Reference proteome</keyword>